<reference evidence="2 3" key="1">
    <citation type="journal article" date="2023" name="Arcadia Sci">
        <title>De novo assembly of a long-read Amblyomma americanum tick genome.</title>
        <authorList>
            <person name="Chou S."/>
            <person name="Poskanzer K.E."/>
            <person name="Rollins M."/>
            <person name="Thuy-Boun P.S."/>
        </authorList>
    </citation>
    <scope>NUCLEOTIDE SEQUENCE [LARGE SCALE GENOMIC DNA]</scope>
    <source>
        <strain evidence="2">F_SG_1</strain>
        <tissue evidence="2">Salivary glands</tissue>
    </source>
</reference>
<comment type="caution">
    <text evidence="2">The sequence shown here is derived from an EMBL/GenBank/DDBJ whole genome shotgun (WGS) entry which is preliminary data.</text>
</comment>
<dbReference type="AlphaFoldDB" id="A0AAQ4DMS5"/>
<name>A0AAQ4DMS5_AMBAM</name>
<protein>
    <submittedName>
        <fullName evidence="2">Uncharacterized protein</fullName>
    </submittedName>
</protein>
<keyword evidence="3" id="KW-1185">Reference proteome</keyword>
<feature type="region of interest" description="Disordered" evidence="1">
    <location>
        <begin position="1"/>
        <end position="21"/>
    </location>
</feature>
<dbReference type="EMBL" id="JARKHS020029010">
    <property type="protein sequence ID" value="KAK8763765.1"/>
    <property type="molecule type" value="Genomic_DNA"/>
</dbReference>
<evidence type="ECO:0000313" key="3">
    <source>
        <dbReference type="Proteomes" id="UP001321473"/>
    </source>
</evidence>
<gene>
    <name evidence="2" type="ORF">V5799_033626</name>
</gene>
<accession>A0AAQ4DMS5</accession>
<sequence length="71" mass="8023">MHESPQKPHGESRSPHAPRRHDCYRLTVTTVIPKSNPSQATYAPYPLGMFMPCFVCVSQFPNGRKTILLVL</sequence>
<dbReference type="Proteomes" id="UP001321473">
    <property type="component" value="Unassembled WGS sequence"/>
</dbReference>
<evidence type="ECO:0000256" key="1">
    <source>
        <dbReference type="SAM" id="MobiDB-lite"/>
    </source>
</evidence>
<proteinExistence type="predicted"/>
<organism evidence="2 3">
    <name type="scientific">Amblyomma americanum</name>
    <name type="common">Lone star tick</name>
    <dbReference type="NCBI Taxonomy" id="6943"/>
    <lineage>
        <taxon>Eukaryota</taxon>
        <taxon>Metazoa</taxon>
        <taxon>Ecdysozoa</taxon>
        <taxon>Arthropoda</taxon>
        <taxon>Chelicerata</taxon>
        <taxon>Arachnida</taxon>
        <taxon>Acari</taxon>
        <taxon>Parasitiformes</taxon>
        <taxon>Ixodida</taxon>
        <taxon>Ixodoidea</taxon>
        <taxon>Ixodidae</taxon>
        <taxon>Amblyomminae</taxon>
        <taxon>Amblyomma</taxon>
    </lineage>
</organism>
<evidence type="ECO:0000313" key="2">
    <source>
        <dbReference type="EMBL" id="KAK8763765.1"/>
    </source>
</evidence>